<protein>
    <submittedName>
        <fullName evidence="1">Uncharacterized protein</fullName>
    </submittedName>
</protein>
<dbReference type="OrthoDB" id="9879495at2"/>
<dbReference type="EMBL" id="FMYP01000007">
    <property type="protein sequence ID" value="SDB89485.1"/>
    <property type="molecule type" value="Genomic_DNA"/>
</dbReference>
<evidence type="ECO:0000313" key="2">
    <source>
        <dbReference type="Proteomes" id="UP000199452"/>
    </source>
</evidence>
<dbReference type="Proteomes" id="UP000199452">
    <property type="component" value="Unassembled WGS sequence"/>
</dbReference>
<gene>
    <name evidence="1" type="ORF">SAMN05216323_100735</name>
</gene>
<dbReference type="AlphaFoldDB" id="A0A1G6H6D3"/>
<proteinExistence type="predicted"/>
<organism evidence="1 2">
    <name type="scientific">Williamwhitmania taraxaci</name>
    <dbReference type="NCBI Taxonomy" id="1640674"/>
    <lineage>
        <taxon>Bacteria</taxon>
        <taxon>Pseudomonadati</taxon>
        <taxon>Bacteroidota</taxon>
        <taxon>Bacteroidia</taxon>
        <taxon>Bacteroidales</taxon>
        <taxon>Williamwhitmaniaceae</taxon>
        <taxon>Williamwhitmania</taxon>
    </lineage>
</organism>
<sequence length="173" mass="20359">MELNITAELRFIEEKKIPALMQAIEPKEIIKKSLFGLKKSIEYIDNFEEYLNENSVLIDTFDNKGFLVISDLVEFLREYKKINIDKSLFKEVSEKHNEREECAIFINYKSAIELNEKLDNILIEEIELTRYYKERDGISIEKAIPSQIDQVSRLIKAMKLIKPDYALYIRGEG</sequence>
<keyword evidence="2" id="KW-1185">Reference proteome</keyword>
<accession>A0A1G6H6D3</accession>
<evidence type="ECO:0000313" key="1">
    <source>
        <dbReference type="EMBL" id="SDB89485.1"/>
    </source>
</evidence>
<reference evidence="1 2" key="1">
    <citation type="submission" date="2016-09" db="EMBL/GenBank/DDBJ databases">
        <authorList>
            <person name="Capua I."/>
            <person name="De Benedictis P."/>
            <person name="Joannis T."/>
            <person name="Lombin L.H."/>
            <person name="Cattoli G."/>
        </authorList>
    </citation>
    <scope>NUCLEOTIDE SEQUENCE [LARGE SCALE GENOMIC DNA]</scope>
    <source>
        <strain evidence="1 2">A7P-90m</strain>
    </source>
</reference>
<dbReference type="RefSeq" id="WP_092435690.1">
    <property type="nucleotide sequence ID" value="NZ_FMYP01000007.1"/>
</dbReference>
<name>A0A1G6H6D3_9BACT</name>